<sequence>MVSSSSKTAGFVLYNNERPLLRYLVYRGTGQVSVSDTGHEMVTVVEADNTLTGIEKIGDNLYMVGTAKTKGKEQAPKLRFLERGETVLLTASPANRVSAAVIGGELAPMAESDSSDIAQYAKVVSVVEDDTTEADRPEESESSRYLHTTTDLQGTEDKLDDTYPSVRDAVSS</sequence>
<dbReference type="Proteomes" id="UP000001554">
    <property type="component" value="Chromosome 13"/>
</dbReference>
<keyword evidence="2" id="KW-1185">Reference proteome</keyword>
<gene>
    <name evidence="3" type="primary">LOC118429668</name>
</gene>
<dbReference type="AlphaFoldDB" id="A0A9J7M7B0"/>
<evidence type="ECO:0000256" key="1">
    <source>
        <dbReference type="SAM" id="MobiDB-lite"/>
    </source>
</evidence>
<dbReference type="OrthoDB" id="10352042at2759"/>
<feature type="compositionally biased region" description="Basic and acidic residues" evidence="1">
    <location>
        <begin position="133"/>
        <end position="144"/>
    </location>
</feature>
<protein>
    <submittedName>
        <fullName evidence="3">Uncharacterized protein LOC118429668</fullName>
    </submittedName>
</protein>
<organism evidence="2 3">
    <name type="scientific">Branchiostoma floridae</name>
    <name type="common">Florida lancelet</name>
    <name type="synonym">Amphioxus</name>
    <dbReference type="NCBI Taxonomy" id="7739"/>
    <lineage>
        <taxon>Eukaryota</taxon>
        <taxon>Metazoa</taxon>
        <taxon>Chordata</taxon>
        <taxon>Cephalochordata</taxon>
        <taxon>Leptocardii</taxon>
        <taxon>Amphioxiformes</taxon>
        <taxon>Branchiostomatidae</taxon>
        <taxon>Branchiostoma</taxon>
    </lineage>
</organism>
<dbReference type="GeneID" id="118429668"/>
<name>A0A9J7M7B0_BRAFL</name>
<accession>A0A9J7M7B0</accession>
<evidence type="ECO:0000313" key="3">
    <source>
        <dbReference type="RefSeq" id="XP_035696146.1"/>
    </source>
</evidence>
<dbReference type="OMA" id="CTDNHED"/>
<reference evidence="3" key="2">
    <citation type="submission" date="2025-08" db="UniProtKB">
        <authorList>
            <consortium name="RefSeq"/>
        </authorList>
    </citation>
    <scope>IDENTIFICATION</scope>
    <source>
        <strain evidence="3">S238N-H82</strain>
        <tissue evidence="3">Testes</tissue>
    </source>
</reference>
<dbReference type="KEGG" id="bfo:118429668"/>
<reference evidence="2" key="1">
    <citation type="journal article" date="2020" name="Nat. Ecol. Evol.">
        <title>Deeply conserved synteny resolves early events in vertebrate evolution.</title>
        <authorList>
            <person name="Simakov O."/>
            <person name="Marletaz F."/>
            <person name="Yue J.X."/>
            <person name="O'Connell B."/>
            <person name="Jenkins J."/>
            <person name="Brandt A."/>
            <person name="Calef R."/>
            <person name="Tung C.H."/>
            <person name="Huang T.K."/>
            <person name="Schmutz J."/>
            <person name="Satoh N."/>
            <person name="Yu J.K."/>
            <person name="Putnam N.H."/>
            <person name="Green R.E."/>
            <person name="Rokhsar D.S."/>
        </authorList>
    </citation>
    <scope>NUCLEOTIDE SEQUENCE [LARGE SCALE GENOMIC DNA]</scope>
    <source>
        <strain evidence="2">S238N-H82</strain>
    </source>
</reference>
<evidence type="ECO:0000313" key="2">
    <source>
        <dbReference type="Proteomes" id="UP000001554"/>
    </source>
</evidence>
<feature type="region of interest" description="Disordered" evidence="1">
    <location>
        <begin position="129"/>
        <end position="172"/>
    </location>
</feature>
<proteinExistence type="predicted"/>
<dbReference type="RefSeq" id="XP_035696146.1">
    <property type="nucleotide sequence ID" value="XM_035840253.1"/>
</dbReference>